<comment type="pathway">
    <text evidence="8">Amino-acid biosynthesis; L-arginine biosynthesis; L-ornithine and N-acetyl-L-glutamate from L-glutamate and N(2)-acetyl-L-ornithine (cyclic): step 1/1.</text>
</comment>
<dbReference type="EMBL" id="QGSY01000203">
    <property type="protein sequence ID" value="RQX08097.1"/>
    <property type="molecule type" value="Genomic_DNA"/>
</dbReference>
<dbReference type="InterPro" id="IPR002813">
    <property type="entry name" value="Arg_biosynth_ArgJ"/>
</dbReference>
<feature type="site" description="Involved in the stabilization of negative charge on the oxyanion by the formation of the oxyanion hole" evidence="8">
    <location>
        <position position="110"/>
    </location>
</feature>
<dbReference type="AlphaFoldDB" id="A0A3N9XN40"/>
<dbReference type="GO" id="GO:0006526">
    <property type="term" value="P:L-arginine biosynthetic process"/>
    <property type="evidence" value="ECO:0007669"/>
    <property type="project" value="UniProtKB-UniRule"/>
</dbReference>
<keyword evidence="8" id="KW-0028">Amino-acid biosynthesis</keyword>
<comment type="subcellular location">
    <subcellularLocation>
        <location evidence="1 8">Cytoplasm</location>
    </subcellularLocation>
</comment>
<keyword evidence="5 8" id="KW-0808">Transferase</keyword>
<comment type="catalytic activity">
    <reaction evidence="8">
        <text>L-glutamate + acetyl-CoA = N-acetyl-L-glutamate + CoA + H(+)</text>
        <dbReference type="Rhea" id="RHEA:24292"/>
        <dbReference type="ChEBI" id="CHEBI:15378"/>
        <dbReference type="ChEBI" id="CHEBI:29985"/>
        <dbReference type="ChEBI" id="CHEBI:44337"/>
        <dbReference type="ChEBI" id="CHEBI:57287"/>
        <dbReference type="ChEBI" id="CHEBI:57288"/>
        <dbReference type="EC" id="2.3.1.1"/>
    </reaction>
</comment>
<organism evidence="9 10">
    <name type="scientific">Micromonospora arida</name>
    <dbReference type="NCBI Taxonomy" id="2203715"/>
    <lineage>
        <taxon>Bacteria</taxon>
        <taxon>Bacillati</taxon>
        <taxon>Actinomycetota</taxon>
        <taxon>Actinomycetes</taxon>
        <taxon>Micromonosporales</taxon>
        <taxon>Micromonosporaceae</taxon>
        <taxon>Micromonospora</taxon>
    </lineage>
</organism>
<feature type="binding site" evidence="8">
    <location>
        <position position="168"/>
    </location>
    <ligand>
        <name>substrate</name>
    </ligand>
</feature>
<dbReference type="PANTHER" id="PTHR23100:SF0">
    <property type="entry name" value="ARGININE BIOSYNTHESIS BIFUNCTIONAL PROTEIN ARGJ, MITOCHONDRIAL"/>
    <property type="match status" value="1"/>
</dbReference>
<accession>A0A3N9XN40</accession>
<comment type="caution">
    <text evidence="9">The sequence shown here is derived from an EMBL/GenBank/DDBJ whole genome shotgun (WGS) entry which is preliminary data.</text>
</comment>
<dbReference type="GO" id="GO:0004358">
    <property type="term" value="F:L-glutamate N-acetyltransferase activity, acting on acetyl-L-ornithine as donor"/>
    <property type="evidence" value="ECO:0007669"/>
    <property type="project" value="UniProtKB-UniRule"/>
</dbReference>
<comment type="pathway">
    <text evidence="8">Amino-acid biosynthesis; L-arginine biosynthesis; N(2)-acetyl-L-ornithine from L-glutamate: step 1/4.</text>
</comment>
<dbReference type="Gene3D" id="3.60.70.12">
    <property type="entry name" value="L-amino peptidase D-ALA esterase/amidase"/>
    <property type="match status" value="1"/>
</dbReference>
<evidence type="ECO:0000256" key="1">
    <source>
        <dbReference type="ARBA" id="ARBA00004496"/>
    </source>
</evidence>
<comment type="subunit">
    <text evidence="3 8">Heterotetramer of two alpha and two beta chains.</text>
</comment>
<feature type="site" description="Involved in the stabilization of negative charge on the oxyanion by the formation of the oxyanion hole" evidence="8">
    <location>
        <position position="109"/>
    </location>
</feature>
<dbReference type="GO" id="GO:0005737">
    <property type="term" value="C:cytoplasm"/>
    <property type="evidence" value="ECO:0007669"/>
    <property type="project" value="UniProtKB-SubCell"/>
</dbReference>
<dbReference type="CDD" id="cd02152">
    <property type="entry name" value="OAT"/>
    <property type="match status" value="1"/>
</dbReference>
<dbReference type="FunFam" id="3.10.20.340:FF:000003">
    <property type="entry name" value="Arginine biosynthesis bifunctional protein ArgJ"/>
    <property type="match status" value="1"/>
</dbReference>
<dbReference type="NCBIfam" id="TIGR00120">
    <property type="entry name" value="ArgJ"/>
    <property type="match status" value="1"/>
</dbReference>
<evidence type="ECO:0000256" key="2">
    <source>
        <dbReference type="ARBA" id="ARBA00006774"/>
    </source>
</evidence>
<dbReference type="EC" id="2.3.1.1" evidence="8"/>
<feature type="binding site" evidence="8">
    <location>
        <position position="258"/>
    </location>
    <ligand>
        <name>substrate</name>
    </ligand>
</feature>
<proteinExistence type="inferred from homology"/>
<dbReference type="HAMAP" id="MF_01106">
    <property type="entry name" value="ArgJ"/>
    <property type="match status" value="1"/>
</dbReference>
<comment type="function">
    <text evidence="8">Catalyzes two activities which are involved in the cyclic version of arginine biosynthesis: the synthesis of N-acetylglutamate from glutamate and acetyl-CoA as the acetyl donor, and of ornithine by transacetylation between N(2)-acetylornithine and glutamate.</text>
</comment>
<dbReference type="SUPFAM" id="SSF56266">
    <property type="entry name" value="DmpA/ArgJ-like"/>
    <property type="match status" value="1"/>
</dbReference>
<keyword evidence="8" id="KW-0511">Multifunctional enzyme</keyword>
<feature type="binding site" evidence="8">
    <location>
        <position position="146"/>
    </location>
    <ligand>
        <name>substrate</name>
    </ligand>
</feature>
<comment type="similarity">
    <text evidence="2 8">Belongs to the ArgJ family.</text>
</comment>
<reference evidence="9 10" key="1">
    <citation type="submission" date="2018-05" db="EMBL/GenBank/DDBJ databases">
        <title>Micromonospora from Atacama Desert.</title>
        <authorList>
            <person name="Carro L."/>
            <person name="Goodfellow M."/>
            <person name="Klenk H.-P."/>
        </authorList>
    </citation>
    <scope>NUCLEOTIDE SEQUENCE [LARGE SCALE GENOMIC DNA]</scope>
    <source>
        <strain evidence="9 10">LB32</strain>
    </source>
</reference>
<feature type="site" description="Cleavage; by autolysis" evidence="8">
    <location>
        <begin position="178"/>
        <end position="179"/>
    </location>
</feature>
<evidence type="ECO:0000256" key="8">
    <source>
        <dbReference type="HAMAP-Rule" id="MF_01106"/>
    </source>
</evidence>
<feature type="chain" id="PRO_5023315078" description="Arginine biosynthesis bifunctional protein ArgJ beta chain" evidence="8">
    <location>
        <begin position="179"/>
        <end position="386"/>
    </location>
</feature>
<protein>
    <recommendedName>
        <fullName evidence="8">Arginine biosynthesis bifunctional protein ArgJ</fullName>
    </recommendedName>
    <domain>
        <recommendedName>
            <fullName evidence="8">Glutamate N-acetyltransferase</fullName>
            <ecNumber evidence="8">2.3.1.35</ecNumber>
        </recommendedName>
        <alternativeName>
            <fullName evidence="8">Ornithine acetyltransferase</fullName>
            <shortName evidence="8">OATase</shortName>
        </alternativeName>
        <alternativeName>
            <fullName evidence="8">Ornithine transacetylase</fullName>
        </alternativeName>
    </domain>
    <domain>
        <recommendedName>
            <fullName evidence="8">Amino-acid acetyltransferase</fullName>
            <ecNumber evidence="8">2.3.1.1</ecNumber>
        </recommendedName>
        <alternativeName>
            <fullName evidence="8">N-acetylglutamate synthase</fullName>
            <shortName evidence="8">AGSase</shortName>
        </alternativeName>
    </domain>
    <component>
        <recommendedName>
            <fullName evidence="8">Arginine biosynthesis bifunctional protein ArgJ alpha chain</fullName>
        </recommendedName>
    </component>
    <component>
        <recommendedName>
            <fullName evidence="8">Arginine biosynthesis bifunctional protein ArgJ beta chain</fullName>
        </recommendedName>
    </component>
</protein>
<dbReference type="NCBIfam" id="NF003802">
    <property type="entry name" value="PRK05388.1"/>
    <property type="match status" value="1"/>
</dbReference>
<dbReference type="OrthoDB" id="9804242at2"/>
<dbReference type="InterPro" id="IPR016117">
    <property type="entry name" value="ArgJ-like_dom_sf"/>
</dbReference>
<dbReference type="Gene3D" id="3.10.20.340">
    <property type="entry name" value="ArgJ beta chain, C-terminal domain"/>
    <property type="match status" value="1"/>
</dbReference>
<feature type="chain" id="PRO_5023315079" description="Arginine biosynthesis bifunctional protein ArgJ alpha chain" evidence="8">
    <location>
        <begin position="1"/>
        <end position="178"/>
    </location>
</feature>
<evidence type="ECO:0000256" key="5">
    <source>
        <dbReference type="ARBA" id="ARBA00022679"/>
    </source>
</evidence>
<dbReference type="GO" id="GO:0004042">
    <property type="term" value="F:L-glutamate N-acetyltransferase activity"/>
    <property type="evidence" value="ECO:0007669"/>
    <property type="project" value="UniProtKB-UniRule"/>
</dbReference>
<dbReference type="EC" id="2.3.1.35" evidence="8"/>
<dbReference type="RefSeq" id="WP_124858414.1">
    <property type="nucleotide sequence ID" value="NZ_JBEXYX010000002.1"/>
</dbReference>
<keyword evidence="8" id="KW-0055">Arginine biosynthesis</keyword>
<evidence type="ECO:0000313" key="9">
    <source>
        <dbReference type="EMBL" id="RQX08097.1"/>
    </source>
</evidence>
<dbReference type="InterPro" id="IPR042195">
    <property type="entry name" value="ArgJ_beta_C"/>
</dbReference>
<keyword evidence="7 8" id="KW-0012">Acyltransferase</keyword>
<evidence type="ECO:0000256" key="3">
    <source>
        <dbReference type="ARBA" id="ARBA00011475"/>
    </source>
</evidence>
<keyword evidence="10" id="KW-1185">Reference proteome</keyword>
<dbReference type="GO" id="GO:0006592">
    <property type="term" value="P:ornithine biosynthetic process"/>
    <property type="evidence" value="ECO:0007669"/>
    <property type="project" value="TreeGrafter"/>
</dbReference>
<dbReference type="Proteomes" id="UP000266889">
    <property type="component" value="Unassembled WGS sequence"/>
</dbReference>
<dbReference type="Pfam" id="PF01960">
    <property type="entry name" value="ArgJ"/>
    <property type="match status" value="1"/>
</dbReference>
<dbReference type="PANTHER" id="PTHR23100">
    <property type="entry name" value="ARGININE BIOSYNTHESIS BIFUNCTIONAL PROTEIN ARGJ"/>
    <property type="match status" value="1"/>
</dbReference>
<evidence type="ECO:0000313" key="10">
    <source>
        <dbReference type="Proteomes" id="UP000266889"/>
    </source>
</evidence>
<name>A0A3N9XN40_9ACTN</name>
<evidence type="ECO:0000256" key="6">
    <source>
        <dbReference type="ARBA" id="ARBA00022813"/>
    </source>
</evidence>
<comment type="catalytic activity">
    <reaction evidence="8">
        <text>N(2)-acetyl-L-ornithine + L-glutamate = N-acetyl-L-glutamate + L-ornithine</text>
        <dbReference type="Rhea" id="RHEA:15349"/>
        <dbReference type="ChEBI" id="CHEBI:29985"/>
        <dbReference type="ChEBI" id="CHEBI:44337"/>
        <dbReference type="ChEBI" id="CHEBI:46911"/>
        <dbReference type="ChEBI" id="CHEBI:57805"/>
        <dbReference type="EC" id="2.3.1.35"/>
    </reaction>
</comment>
<keyword evidence="6 8" id="KW-0068">Autocatalytic cleavage</keyword>
<evidence type="ECO:0000256" key="4">
    <source>
        <dbReference type="ARBA" id="ARBA00022490"/>
    </source>
</evidence>
<keyword evidence="4 8" id="KW-0963">Cytoplasm</keyword>
<gene>
    <name evidence="8" type="primary">argJ</name>
    <name evidence="9" type="ORF">DLJ58_19400</name>
</gene>
<sequence>MEQHMIVPQGFRAVVANAGLKDDEDDFTALISEVPAVSAAVFTRSRFAGPSVVLSRSAASTSSARGVVVLSRNANVATGKEGLENAREVRSTVARAVGLDDDDLLIASTGVIGKQYPMARVRQRLAELRWPFPPADFDRVARAIMTTDTTPKVVRVNCGEASIVGVAKGVGMIEPNMATLLTFFCTDARIEPVDLDRVFRSVIARTFNAVSIDTDTSTSDTAAVFANGLAGPVALDEFEQALYTVALDLVRMVARDGEGASKLIEVRVSGARDGEQAKRVGKAIVNSPLVKTAVHGADPNWGRVAMAIGKCEDDEDIDQQRVRIGFGGIEVYPTQATEETLVRLRRHLEGDDVVIEVDLGIDAGAFTVYGCDLTDGYIRINADYTT</sequence>
<feature type="binding site" evidence="8">
    <location>
        <position position="381"/>
    </location>
    <ligand>
        <name>substrate</name>
    </ligand>
</feature>
<evidence type="ECO:0000256" key="7">
    <source>
        <dbReference type="ARBA" id="ARBA00023315"/>
    </source>
</evidence>
<feature type="active site" description="Nucleophile" evidence="8">
    <location>
        <position position="179"/>
    </location>
</feature>
<dbReference type="UniPathway" id="UPA00068">
    <property type="reaction ID" value="UER00106"/>
</dbReference>
<feature type="binding site" evidence="8">
    <location>
        <position position="179"/>
    </location>
    <ligand>
        <name>substrate</name>
    </ligand>
</feature>
<feature type="binding site" evidence="8">
    <location>
        <position position="386"/>
    </location>
    <ligand>
        <name>substrate</name>
    </ligand>
</feature>